<sequence length="42" mass="4380">MGKQDDRARHPLLEGEYLVGGLGDLAPVADAGKLASFQQSAP</sequence>
<protein>
    <submittedName>
        <fullName evidence="1">Uncharacterized protein</fullName>
    </submittedName>
</protein>
<organism evidence="1 2">
    <name type="scientific">Micromonospora sicca</name>
    <dbReference type="NCBI Taxonomy" id="2202420"/>
    <lineage>
        <taxon>Bacteria</taxon>
        <taxon>Bacillati</taxon>
        <taxon>Actinomycetota</taxon>
        <taxon>Actinomycetes</taxon>
        <taxon>Micromonosporales</taxon>
        <taxon>Micromonosporaceae</taxon>
        <taxon>Micromonospora</taxon>
    </lineage>
</organism>
<gene>
    <name evidence="1" type="ORF">U2F25_05610</name>
</gene>
<accession>A0ABU5J8P3</accession>
<evidence type="ECO:0000313" key="1">
    <source>
        <dbReference type="EMBL" id="MDZ5488950.1"/>
    </source>
</evidence>
<dbReference type="Proteomes" id="UP001290101">
    <property type="component" value="Unassembled WGS sequence"/>
</dbReference>
<reference evidence="1 2" key="1">
    <citation type="submission" date="2023-12" db="EMBL/GenBank/DDBJ databases">
        <title>Micromonospora sp. nov., isolated from Atacama Desert.</title>
        <authorList>
            <person name="Carro L."/>
            <person name="Golinska P."/>
            <person name="Klenk H.-P."/>
            <person name="Goodfellow M."/>
        </authorList>
    </citation>
    <scope>NUCLEOTIDE SEQUENCE [LARGE SCALE GENOMIC DNA]</scope>
    <source>
        <strain evidence="1 2">4G53</strain>
    </source>
</reference>
<evidence type="ECO:0000313" key="2">
    <source>
        <dbReference type="Proteomes" id="UP001290101"/>
    </source>
</evidence>
<dbReference type="RefSeq" id="WP_255420221.1">
    <property type="nucleotide sequence ID" value="NZ_JAXOTQ010000005.1"/>
</dbReference>
<keyword evidence="2" id="KW-1185">Reference proteome</keyword>
<name>A0ABU5J8P3_9ACTN</name>
<proteinExistence type="predicted"/>
<dbReference type="EMBL" id="JAXOTQ010000005">
    <property type="protein sequence ID" value="MDZ5488950.1"/>
    <property type="molecule type" value="Genomic_DNA"/>
</dbReference>
<comment type="caution">
    <text evidence="1">The sequence shown here is derived from an EMBL/GenBank/DDBJ whole genome shotgun (WGS) entry which is preliminary data.</text>
</comment>